<gene>
    <name evidence="2" type="ORF">K3166_11195</name>
</gene>
<accession>A0ABX8ZG88</accession>
<name>A0ABX8ZG88_9SPHN</name>
<dbReference type="Proteomes" id="UP000824280">
    <property type="component" value="Chromosome"/>
</dbReference>
<evidence type="ECO:0000313" key="3">
    <source>
        <dbReference type="Proteomes" id="UP000824280"/>
    </source>
</evidence>
<feature type="signal peptide" evidence="1">
    <location>
        <begin position="1"/>
        <end position="22"/>
    </location>
</feature>
<organism evidence="2 3">
    <name type="scientific">Qipengyuania psychrotolerans</name>
    <dbReference type="NCBI Taxonomy" id="2867238"/>
    <lineage>
        <taxon>Bacteria</taxon>
        <taxon>Pseudomonadati</taxon>
        <taxon>Pseudomonadota</taxon>
        <taxon>Alphaproteobacteria</taxon>
        <taxon>Sphingomonadales</taxon>
        <taxon>Erythrobacteraceae</taxon>
        <taxon>Qipengyuania</taxon>
    </lineage>
</organism>
<dbReference type="RefSeq" id="WP_221422300.1">
    <property type="nucleotide sequence ID" value="NZ_CP081297.1"/>
</dbReference>
<sequence length="147" mass="15819">MSRALLAAASLVAIAAPMPAFAQETETPLEVEEPVELADLTDKLSDPERQREVALMARAISEVLLDLPVAPLMEAMGQIAGEEAPMVEPGTTLRSLAPQAGRVPEEIERNLPRAMDAVSAMAGAAEIMLPQLRELAQRLEETIPQDR</sequence>
<evidence type="ECO:0000313" key="2">
    <source>
        <dbReference type="EMBL" id="QZD86758.1"/>
    </source>
</evidence>
<dbReference type="EMBL" id="CP081297">
    <property type="protein sequence ID" value="QZD86758.1"/>
    <property type="molecule type" value="Genomic_DNA"/>
</dbReference>
<evidence type="ECO:0008006" key="4">
    <source>
        <dbReference type="Google" id="ProtNLM"/>
    </source>
</evidence>
<proteinExistence type="predicted"/>
<feature type="chain" id="PRO_5046445298" description="DUF2059 domain-containing protein" evidence="1">
    <location>
        <begin position="23"/>
        <end position="147"/>
    </location>
</feature>
<keyword evidence="3" id="KW-1185">Reference proteome</keyword>
<protein>
    <recommendedName>
        <fullName evidence="4">DUF2059 domain-containing protein</fullName>
    </recommendedName>
</protein>
<reference evidence="2 3" key="1">
    <citation type="submission" date="2021-08" db="EMBL/GenBank/DDBJ databases">
        <title>Comparative Genomics Analysis of the Genus Qipengyuania Reveals Extensive Genetic Diversity and Metabolic Versatility, Including the Description of Fifteen Novel Species.</title>
        <authorList>
            <person name="Liu Y."/>
        </authorList>
    </citation>
    <scope>NUCLEOTIDE SEQUENCE [LARGE SCALE GENOMIC DNA]</scope>
    <source>
        <strain evidence="2 3">1XM2-8</strain>
    </source>
</reference>
<keyword evidence="1" id="KW-0732">Signal</keyword>
<evidence type="ECO:0000256" key="1">
    <source>
        <dbReference type="SAM" id="SignalP"/>
    </source>
</evidence>